<keyword evidence="1" id="KW-0805">Transcription regulation</keyword>
<dbReference type="EMBL" id="VLNR01000080">
    <property type="protein sequence ID" value="TSE04503.1"/>
    <property type="molecule type" value="Genomic_DNA"/>
</dbReference>
<sequence>MRPQKVQEEQMLEGLMSVLRSKGYDGASLMELANAAGLKKASLYHRYPGGKKDMTSAVLTYMEEWIRDNIYKILTDQDKAMNIRLEEAIKNIRTIYNDGQEVCMYRSLSLDSGIALFGAQIREGINLWIESFKHFGMEKGMIEAKAINKANQTFIDIQGSLVLSKSMGLTKPFIDTLNRIKKRYDQ</sequence>
<evidence type="ECO:0000256" key="1">
    <source>
        <dbReference type="ARBA" id="ARBA00023015"/>
    </source>
</evidence>
<proteinExistence type="predicted"/>
<name>A0A554VCN6_9FLAO</name>
<accession>A0A554VCN6</accession>
<dbReference type="InterPro" id="IPR001647">
    <property type="entry name" value="HTH_TetR"/>
</dbReference>
<reference evidence="6 7" key="1">
    <citation type="submission" date="2019-07" db="EMBL/GenBank/DDBJ databases">
        <title>The draft genome sequence of Aquimarina algiphila M91.</title>
        <authorList>
            <person name="Meng X."/>
        </authorList>
    </citation>
    <scope>NUCLEOTIDE SEQUENCE [LARGE SCALE GENOMIC DNA]</scope>
    <source>
        <strain evidence="6 7">M91</strain>
    </source>
</reference>
<keyword evidence="2 4" id="KW-0238">DNA-binding</keyword>
<dbReference type="PANTHER" id="PTHR47506">
    <property type="entry name" value="TRANSCRIPTIONAL REGULATORY PROTEIN"/>
    <property type="match status" value="1"/>
</dbReference>
<feature type="DNA-binding region" description="H-T-H motif" evidence="4">
    <location>
        <begin position="28"/>
        <end position="47"/>
    </location>
</feature>
<protein>
    <submittedName>
        <fullName evidence="6">TetR/AcrR family transcriptional regulator</fullName>
    </submittedName>
</protein>
<dbReference type="InterPro" id="IPR009057">
    <property type="entry name" value="Homeodomain-like_sf"/>
</dbReference>
<evidence type="ECO:0000313" key="6">
    <source>
        <dbReference type="EMBL" id="TSE04503.1"/>
    </source>
</evidence>
<dbReference type="Proteomes" id="UP000318833">
    <property type="component" value="Unassembled WGS sequence"/>
</dbReference>
<evidence type="ECO:0000256" key="2">
    <source>
        <dbReference type="ARBA" id="ARBA00023125"/>
    </source>
</evidence>
<dbReference type="PROSITE" id="PS50977">
    <property type="entry name" value="HTH_TETR_2"/>
    <property type="match status" value="1"/>
</dbReference>
<organism evidence="6 7">
    <name type="scientific">Aquimarina algiphila</name>
    <dbReference type="NCBI Taxonomy" id="2047982"/>
    <lineage>
        <taxon>Bacteria</taxon>
        <taxon>Pseudomonadati</taxon>
        <taxon>Bacteroidota</taxon>
        <taxon>Flavobacteriia</taxon>
        <taxon>Flavobacteriales</taxon>
        <taxon>Flavobacteriaceae</taxon>
        <taxon>Aquimarina</taxon>
    </lineage>
</organism>
<gene>
    <name evidence="6" type="ORF">FOF46_26210</name>
</gene>
<keyword evidence="7" id="KW-1185">Reference proteome</keyword>
<evidence type="ECO:0000256" key="3">
    <source>
        <dbReference type="ARBA" id="ARBA00023163"/>
    </source>
</evidence>
<dbReference type="SUPFAM" id="SSF46689">
    <property type="entry name" value="Homeodomain-like"/>
    <property type="match status" value="1"/>
</dbReference>
<dbReference type="Gene3D" id="1.10.357.10">
    <property type="entry name" value="Tetracycline Repressor, domain 2"/>
    <property type="match status" value="1"/>
</dbReference>
<feature type="domain" description="HTH tetR-type" evidence="5">
    <location>
        <begin position="5"/>
        <end position="65"/>
    </location>
</feature>
<dbReference type="OrthoDB" id="9789566at2"/>
<evidence type="ECO:0000313" key="7">
    <source>
        <dbReference type="Proteomes" id="UP000318833"/>
    </source>
</evidence>
<comment type="caution">
    <text evidence="6">The sequence shown here is derived from an EMBL/GenBank/DDBJ whole genome shotgun (WGS) entry which is preliminary data.</text>
</comment>
<dbReference type="AlphaFoldDB" id="A0A554VCN6"/>
<keyword evidence="3" id="KW-0804">Transcription</keyword>
<dbReference type="Pfam" id="PF00440">
    <property type="entry name" value="TetR_N"/>
    <property type="match status" value="1"/>
</dbReference>
<dbReference type="GO" id="GO:0003677">
    <property type="term" value="F:DNA binding"/>
    <property type="evidence" value="ECO:0007669"/>
    <property type="project" value="UniProtKB-UniRule"/>
</dbReference>
<dbReference type="PANTHER" id="PTHR47506:SF1">
    <property type="entry name" value="HTH-TYPE TRANSCRIPTIONAL REGULATOR YJDC"/>
    <property type="match status" value="1"/>
</dbReference>
<evidence type="ECO:0000256" key="4">
    <source>
        <dbReference type="PROSITE-ProRule" id="PRU00335"/>
    </source>
</evidence>
<evidence type="ECO:0000259" key="5">
    <source>
        <dbReference type="PROSITE" id="PS50977"/>
    </source>
</evidence>
<dbReference type="RefSeq" id="WP_143918507.1">
    <property type="nucleotide sequence ID" value="NZ_CANLVC010000008.1"/>
</dbReference>